<dbReference type="STRING" id="22663.A0A2I0HXE7"/>
<gene>
    <name evidence="2" type="ORF">CRG98_043237</name>
</gene>
<feature type="region of interest" description="Disordered" evidence="1">
    <location>
        <begin position="67"/>
        <end position="87"/>
    </location>
</feature>
<sequence>MQAVSPSAPTNHLKSPSLLRPPRPGPSRVVRCIYRSDPVHFPNGVGSNRADWQSSCAILNASSKIISRQEQPADSHGGGADHVAAVN</sequence>
<feature type="region of interest" description="Disordered" evidence="1">
    <location>
        <begin position="1"/>
        <end position="27"/>
    </location>
</feature>
<feature type="compositionally biased region" description="Polar residues" evidence="1">
    <location>
        <begin position="1"/>
        <end position="12"/>
    </location>
</feature>
<organism evidence="2 3">
    <name type="scientific">Punica granatum</name>
    <name type="common">Pomegranate</name>
    <dbReference type="NCBI Taxonomy" id="22663"/>
    <lineage>
        <taxon>Eukaryota</taxon>
        <taxon>Viridiplantae</taxon>
        <taxon>Streptophyta</taxon>
        <taxon>Embryophyta</taxon>
        <taxon>Tracheophyta</taxon>
        <taxon>Spermatophyta</taxon>
        <taxon>Magnoliopsida</taxon>
        <taxon>eudicotyledons</taxon>
        <taxon>Gunneridae</taxon>
        <taxon>Pentapetalae</taxon>
        <taxon>rosids</taxon>
        <taxon>malvids</taxon>
        <taxon>Myrtales</taxon>
        <taxon>Lythraceae</taxon>
        <taxon>Punica</taxon>
    </lineage>
</organism>
<reference evidence="2 3" key="1">
    <citation type="submission" date="2017-11" db="EMBL/GenBank/DDBJ databases">
        <title>De-novo sequencing of pomegranate (Punica granatum L.) genome.</title>
        <authorList>
            <person name="Akparov Z."/>
            <person name="Amiraslanov A."/>
            <person name="Hajiyeva S."/>
            <person name="Abbasov M."/>
            <person name="Kaur K."/>
            <person name="Hamwieh A."/>
            <person name="Solovyev V."/>
            <person name="Salamov A."/>
            <person name="Braich B."/>
            <person name="Kosarev P."/>
            <person name="Mahmoud A."/>
            <person name="Hajiyev E."/>
            <person name="Babayeva S."/>
            <person name="Izzatullayeva V."/>
            <person name="Mammadov A."/>
            <person name="Mammadov A."/>
            <person name="Sharifova S."/>
            <person name="Ojaghi J."/>
            <person name="Eynullazada K."/>
            <person name="Bayramov B."/>
            <person name="Abdulazimova A."/>
            <person name="Shahmuradov I."/>
        </authorList>
    </citation>
    <scope>NUCLEOTIDE SEQUENCE [LARGE SCALE GENOMIC DNA]</scope>
    <source>
        <strain evidence="3">cv. AG2017</strain>
        <tissue evidence="2">Leaf</tissue>
    </source>
</reference>
<feature type="non-terminal residue" evidence="2">
    <location>
        <position position="87"/>
    </location>
</feature>
<protein>
    <submittedName>
        <fullName evidence="2">Uncharacterized protein</fullName>
    </submittedName>
</protein>
<keyword evidence="3" id="KW-1185">Reference proteome</keyword>
<accession>A0A2I0HXE7</accession>
<proteinExistence type="predicted"/>
<comment type="caution">
    <text evidence="2">The sequence shown here is derived from an EMBL/GenBank/DDBJ whole genome shotgun (WGS) entry which is preliminary data.</text>
</comment>
<evidence type="ECO:0000256" key="1">
    <source>
        <dbReference type="SAM" id="MobiDB-lite"/>
    </source>
</evidence>
<dbReference type="Proteomes" id="UP000233551">
    <property type="component" value="Unassembled WGS sequence"/>
</dbReference>
<name>A0A2I0HXE7_PUNGR</name>
<dbReference type="AlphaFoldDB" id="A0A2I0HXE7"/>
<evidence type="ECO:0000313" key="3">
    <source>
        <dbReference type="Proteomes" id="UP000233551"/>
    </source>
</evidence>
<dbReference type="EMBL" id="PGOL01004884">
    <property type="protein sequence ID" value="PKI36375.1"/>
    <property type="molecule type" value="Genomic_DNA"/>
</dbReference>
<evidence type="ECO:0000313" key="2">
    <source>
        <dbReference type="EMBL" id="PKI36375.1"/>
    </source>
</evidence>